<keyword evidence="2" id="KW-0694">RNA-binding</keyword>
<dbReference type="EMBL" id="JAHHUM010000241">
    <property type="protein sequence ID" value="KAK5622010.1"/>
    <property type="molecule type" value="Genomic_DNA"/>
</dbReference>
<dbReference type="Proteomes" id="UP001311232">
    <property type="component" value="Unassembled WGS sequence"/>
</dbReference>
<dbReference type="GO" id="GO:0016973">
    <property type="term" value="P:poly(A)+ mRNA export from nucleus"/>
    <property type="evidence" value="ECO:0007669"/>
    <property type="project" value="TreeGrafter"/>
</dbReference>
<feature type="region of interest" description="Disordered" evidence="3">
    <location>
        <begin position="56"/>
        <end position="127"/>
    </location>
</feature>
<keyword evidence="5" id="KW-1185">Reference proteome</keyword>
<name>A0AAV9SL47_9TELE</name>
<dbReference type="GO" id="GO:0003729">
    <property type="term" value="F:mRNA binding"/>
    <property type="evidence" value="ECO:0007669"/>
    <property type="project" value="TreeGrafter"/>
</dbReference>
<dbReference type="GO" id="GO:0016607">
    <property type="term" value="C:nuclear speck"/>
    <property type="evidence" value="ECO:0007669"/>
    <property type="project" value="TreeGrafter"/>
</dbReference>
<reference evidence="4 5" key="1">
    <citation type="submission" date="2021-06" db="EMBL/GenBank/DDBJ databases">
        <authorList>
            <person name="Palmer J.M."/>
        </authorList>
    </citation>
    <scope>NUCLEOTIDE SEQUENCE [LARGE SCALE GENOMIC DNA]</scope>
    <source>
        <strain evidence="4 5">MEX-2019</strain>
        <tissue evidence="4">Muscle</tissue>
    </source>
</reference>
<sequence>MVGVAEVVFVHKEDAVSAYRRYNNHCLDGQSMKCSLHIQGNAITFDQPILLRLSDSLGAGSSSTTKKDGLPPSLSRPSGQRGSSQPTPEVDPQTILKALFKSTVQSNSTTEAPSRPLLSASRYKADI</sequence>
<proteinExistence type="predicted"/>
<accession>A0AAV9SL47</accession>
<evidence type="ECO:0000313" key="5">
    <source>
        <dbReference type="Proteomes" id="UP001311232"/>
    </source>
</evidence>
<feature type="compositionally biased region" description="Polar residues" evidence="3">
    <location>
        <begin position="102"/>
        <end position="112"/>
    </location>
</feature>
<evidence type="ECO:0000256" key="1">
    <source>
        <dbReference type="ARBA" id="ARBA00022816"/>
    </source>
</evidence>
<dbReference type="AlphaFoldDB" id="A0AAV9SL47"/>
<dbReference type="PANTHER" id="PTHR19965:SF96">
    <property type="entry name" value="POLYMERASE DELTA-INTERACTING PROTEIN 3"/>
    <property type="match status" value="1"/>
</dbReference>
<evidence type="ECO:0000256" key="3">
    <source>
        <dbReference type="SAM" id="MobiDB-lite"/>
    </source>
</evidence>
<dbReference type="InterPro" id="IPR035979">
    <property type="entry name" value="RBD_domain_sf"/>
</dbReference>
<evidence type="ECO:0000313" key="4">
    <source>
        <dbReference type="EMBL" id="KAK5622010.1"/>
    </source>
</evidence>
<feature type="compositionally biased region" description="Polar residues" evidence="3">
    <location>
        <begin position="75"/>
        <end position="87"/>
    </location>
</feature>
<keyword evidence="1" id="KW-0509">mRNA transport</keyword>
<dbReference type="InterPro" id="IPR051229">
    <property type="entry name" value="ALYREF_mRNA_export"/>
</dbReference>
<gene>
    <name evidence="4" type="ORF">CRENBAI_012549</name>
</gene>
<comment type="caution">
    <text evidence="4">The sequence shown here is derived from an EMBL/GenBank/DDBJ whole genome shotgun (WGS) entry which is preliminary data.</text>
</comment>
<organism evidence="4 5">
    <name type="scientific">Crenichthys baileyi</name>
    <name type="common">White River springfish</name>
    <dbReference type="NCBI Taxonomy" id="28760"/>
    <lineage>
        <taxon>Eukaryota</taxon>
        <taxon>Metazoa</taxon>
        <taxon>Chordata</taxon>
        <taxon>Craniata</taxon>
        <taxon>Vertebrata</taxon>
        <taxon>Euteleostomi</taxon>
        <taxon>Actinopterygii</taxon>
        <taxon>Neopterygii</taxon>
        <taxon>Teleostei</taxon>
        <taxon>Neoteleostei</taxon>
        <taxon>Acanthomorphata</taxon>
        <taxon>Ovalentaria</taxon>
        <taxon>Atherinomorphae</taxon>
        <taxon>Cyprinodontiformes</taxon>
        <taxon>Goodeidae</taxon>
        <taxon>Crenichthys</taxon>
    </lineage>
</organism>
<keyword evidence="1" id="KW-0813">Transport</keyword>
<evidence type="ECO:0000256" key="2">
    <source>
        <dbReference type="ARBA" id="ARBA00022884"/>
    </source>
</evidence>
<protein>
    <submittedName>
        <fullName evidence="4">Uncharacterized protein</fullName>
    </submittedName>
</protein>
<dbReference type="PANTHER" id="PTHR19965">
    <property type="entry name" value="RNA AND EXPORT FACTOR BINDING PROTEIN"/>
    <property type="match status" value="1"/>
</dbReference>
<dbReference type="SUPFAM" id="SSF54928">
    <property type="entry name" value="RNA-binding domain, RBD"/>
    <property type="match status" value="1"/>
</dbReference>